<protein>
    <recommendedName>
        <fullName evidence="3">DUF3108 domain-containing protein</fullName>
    </recommendedName>
</protein>
<organism evidence="1 2">
    <name type="scientific">Tenacibaculum polynesiense</name>
    <dbReference type="NCBI Taxonomy" id="3137857"/>
    <lineage>
        <taxon>Bacteria</taxon>
        <taxon>Pseudomonadati</taxon>
        <taxon>Bacteroidota</taxon>
        <taxon>Flavobacteriia</taxon>
        <taxon>Flavobacteriales</taxon>
        <taxon>Flavobacteriaceae</taxon>
        <taxon>Tenacibaculum</taxon>
    </lineage>
</organism>
<proteinExistence type="predicted"/>
<evidence type="ECO:0000313" key="1">
    <source>
        <dbReference type="EMBL" id="CAL2103322.1"/>
    </source>
</evidence>
<accession>A0ABP1F4U7</accession>
<dbReference type="Proteomes" id="UP001497527">
    <property type="component" value="Unassembled WGS sequence"/>
</dbReference>
<comment type="caution">
    <text evidence="1">The sequence shown here is derived from an EMBL/GenBank/DDBJ whole genome shotgun (WGS) entry which is preliminary data.</text>
</comment>
<reference evidence="1 2" key="1">
    <citation type="submission" date="2024-05" db="EMBL/GenBank/DDBJ databases">
        <authorList>
            <person name="Duchaud E."/>
        </authorList>
    </citation>
    <scope>NUCLEOTIDE SEQUENCE [LARGE SCALE GENOMIC DNA]</scope>
    <source>
        <strain evidence="1">Ena-SAMPLE-TAB-13-05-2024-13:56:06:370-140308</strain>
    </source>
</reference>
<gene>
    <name evidence="1" type="ORF">T190423A01A_30436</name>
</gene>
<keyword evidence="2" id="KW-1185">Reference proteome</keyword>
<evidence type="ECO:0008006" key="3">
    <source>
        <dbReference type="Google" id="ProtNLM"/>
    </source>
</evidence>
<sequence>MEYSIPIFMYIRDINLKNKRMKKIALLLLLTMSIVGMAQEKVLLRLNYEKGDVYETKMHMKQDLAGMMDLDIVMNMNMKINAIEGGLYNTEMKISHVTMNMTSQGNTMKYDSNDKEEDMNRFAKGAHSKMKPILTSSMEFTYDKLADVKDVKLISGTASIDSFKENSNTIVYPKEAVELGTSWKESKTTSQGVKLNYEYKVTSIDANKVVLTITGTISEIGTGDFNGKASVDRKTGNVSEMNVDMNMNVMGQKIKQNISMTTTKM</sequence>
<name>A0ABP1F4U7_9FLAO</name>
<dbReference type="EMBL" id="CAXJIO010000012">
    <property type="protein sequence ID" value="CAL2103322.1"/>
    <property type="molecule type" value="Genomic_DNA"/>
</dbReference>
<evidence type="ECO:0000313" key="2">
    <source>
        <dbReference type="Proteomes" id="UP001497527"/>
    </source>
</evidence>